<reference evidence="2 3" key="1">
    <citation type="journal article" date="2021" name="Int. J. Syst. Evol. Microbiol.">
        <title>Reticulibacter mediterranei gen. nov., sp. nov., within the new family Reticulibacteraceae fam. nov., and Ktedonospora formicarum gen. nov., sp. nov., Ktedonobacter robiniae sp. nov., Dictyobacter formicarum sp. nov. and Dictyobacter arantiisoli sp. nov., belonging to the class Ktedonobacteria.</title>
        <authorList>
            <person name="Yabe S."/>
            <person name="Zheng Y."/>
            <person name="Wang C.M."/>
            <person name="Sakai Y."/>
            <person name="Abe K."/>
            <person name="Yokota A."/>
            <person name="Donadio S."/>
            <person name="Cavaletti L."/>
            <person name="Monciardini P."/>
        </authorList>
    </citation>
    <scope>NUCLEOTIDE SEQUENCE [LARGE SCALE GENOMIC DNA]</scope>
    <source>
        <strain evidence="2 3">SOSP1-9</strain>
    </source>
</reference>
<evidence type="ECO:0000313" key="2">
    <source>
        <dbReference type="EMBL" id="GHO83244.1"/>
    </source>
</evidence>
<dbReference type="Proteomes" id="UP000635565">
    <property type="component" value="Unassembled WGS sequence"/>
</dbReference>
<dbReference type="Gene3D" id="1.10.443.10">
    <property type="entry name" value="Intergrase catalytic core"/>
    <property type="match status" value="1"/>
</dbReference>
<keyword evidence="3" id="KW-1185">Reference proteome</keyword>
<protein>
    <recommendedName>
        <fullName evidence="4">Tyr recombinase domain-containing protein</fullName>
    </recommendedName>
</protein>
<dbReference type="SUPFAM" id="SSF56349">
    <property type="entry name" value="DNA breaking-rejoining enzymes"/>
    <property type="match status" value="1"/>
</dbReference>
<dbReference type="EMBL" id="BNJJ01000003">
    <property type="protein sequence ID" value="GHO83244.1"/>
    <property type="molecule type" value="Genomic_DNA"/>
</dbReference>
<dbReference type="InterPro" id="IPR011010">
    <property type="entry name" value="DNA_brk_join_enz"/>
</dbReference>
<gene>
    <name evidence="2" type="ORF">KSZ_12500</name>
</gene>
<accession>A0ABQ3VBV9</accession>
<name>A0ABQ3VBV9_9CHLR</name>
<evidence type="ECO:0000256" key="1">
    <source>
        <dbReference type="ARBA" id="ARBA00023172"/>
    </source>
</evidence>
<comment type="caution">
    <text evidence="2">The sequence shown here is derived from an EMBL/GenBank/DDBJ whole genome shotgun (WGS) entry which is preliminary data.</text>
</comment>
<organism evidence="2 3">
    <name type="scientific">Dictyobacter formicarum</name>
    <dbReference type="NCBI Taxonomy" id="2778368"/>
    <lineage>
        <taxon>Bacteria</taxon>
        <taxon>Bacillati</taxon>
        <taxon>Chloroflexota</taxon>
        <taxon>Ktedonobacteria</taxon>
        <taxon>Ktedonobacterales</taxon>
        <taxon>Dictyobacteraceae</taxon>
        <taxon>Dictyobacter</taxon>
    </lineage>
</organism>
<evidence type="ECO:0008006" key="4">
    <source>
        <dbReference type="Google" id="ProtNLM"/>
    </source>
</evidence>
<evidence type="ECO:0000313" key="3">
    <source>
        <dbReference type="Proteomes" id="UP000635565"/>
    </source>
</evidence>
<proteinExistence type="predicted"/>
<sequence length="50" mass="5556">MDVHPKIVQELLGHSNISMTLDTYSHVLPSLQEQAVTRLNSFFATTATGR</sequence>
<dbReference type="InterPro" id="IPR013762">
    <property type="entry name" value="Integrase-like_cat_sf"/>
</dbReference>
<keyword evidence="1" id="KW-0233">DNA recombination</keyword>